<reference evidence="1" key="1">
    <citation type="journal article" date="2012" name="PLoS ONE">
        <title>Gene sets for utilization of primary and secondary nutrition supplies in the distal gut of endangered iberian lynx.</title>
        <authorList>
            <person name="Alcaide M."/>
            <person name="Messina E."/>
            <person name="Richter M."/>
            <person name="Bargiela R."/>
            <person name="Peplies J."/>
            <person name="Huws S.A."/>
            <person name="Newbold C.J."/>
            <person name="Golyshin P.N."/>
            <person name="Simon M.A."/>
            <person name="Lopez G."/>
            <person name="Yakimov M.M."/>
            <person name="Ferrer M."/>
        </authorList>
    </citation>
    <scope>NUCLEOTIDE SEQUENCE</scope>
</reference>
<evidence type="ECO:0000313" key="1">
    <source>
        <dbReference type="EMBL" id="EJW91068.1"/>
    </source>
</evidence>
<gene>
    <name evidence="1" type="ORF">EVA_20823</name>
</gene>
<dbReference type="AlphaFoldDB" id="J9F9G8"/>
<sequence>MDEEEEKKRKDLIQNLESIVEYEKKRLAKAHQLKMAEEEDKLQMKLFED</sequence>
<name>J9F9G8_9ZZZZ</name>
<proteinExistence type="predicted"/>
<organism evidence="1">
    <name type="scientific">gut metagenome</name>
    <dbReference type="NCBI Taxonomy" id="749906"/>
    <lineage>
        <taxon>unclassified sequences</taxon>
        <taxon>metagenomes</taxon>
        <taxon>organismal metagenomes</taxon>
    </lineage>
</organism>
<accession>J9F9G8</accession>
<comment type="caution">
    <text evidence="1">The sequence shown here is derived from an EMBL/GenBank/DDBJ whole genome shotgun (WGS) entry which is preliminary data.</text>
</comment>
<dbReference type="EMBL" id="AMCI01008417">
    <property type="protein sequence ID" value="EJW91068.1"/>
    <property type="molecule type" value="Genomic_DNA"/>
</dbReference>
<protein>
    <submittedName>
        <fullName evidence="1">Uncharacterized protein</fullName>
    </submittedName>
</protein>